<dbReference type="EMBL" id="BK016265">
    <property type="protein sequence ID" value="DAG05922.1"/>
    <property type="molecule type" value="Genomic_DNA"/>
</dbReference>
<sequence>MARLSETVTISKYDGYYEVMLSSTINSMNEKETIVEHLFEFSYNKEEEYITMLPRKYDETDYSSDLVKKDVILHPSFRKCLLKVINSKEGIPSSFPYKRIKTDGNYEWLLNELID</sequence>
<name>A0A8S5VGM7_9CAUD</name>
<reference evidence="1" key="1">
    <citation type="journal article" date="2021" name="Proc. Natl. Acad. Sci. U.S.A.">
        <title>A Catalog of Tens of Thousands of Viruses from Human Metagenomes Reveals Hidden Associations with Chronic Diseases.</title>
        <authorList>
            <person name="Tisza M.J."/>
            <person name="Buck C.B."/>
        </authorList>
    </citation>
    <scope>NUCLEOTIDE SEQUENCE</scope>
    <source>
        <strain evidence="1">CtkfK18</strain>
    </source>
</reference>
<accession>A0A8S5VGM7</accession>
<organism evidence="1">
    <name type="scientific">Myoviridae sp. ctkfK18</name>
    <dbReference type="NCBI Taxonomy" id="2825165"/>
    <lineage>
        <taxon>Viruses</taxon>
        <taxon>Duplodnaviria</taxon>
        <taxon>Heunggongvirae</taxon>
        <taxon>Uroviricota</taxon>
        <taxon>Caudoviricetes</taxon>
    </lineage>
</organism>
<proteinExistence type="predicted"/>
<protein>
    <submittedName>
        <fullName evidence="1">Uncharacterized protein</fullName>
    </submittedName>
</protein>
<evidence type="ECO:0000313" key="1">
    <source>
        <dbReference type="EMBL" id="DAG05922.1"/>
    </source>
</evidence>